<protein>
    <submittedName>
        <fullName evidence="1">Uncharacterized protein</fullName>
    </submittedName>
</protein>
<dbReference type="EMBL" id="LCPP01000011">
    <property type="protein sequence ID" value="KKW00404.1"/>
    <property type="molecule type" value="Genomic_DNA"/>
</dbReference>
<evidence type="ECO:0000313" key="2">
    <source>
        <dbReference type="Proteomes" id="UP000034637"/>
    </source>
</evidence>
<accession>A0A0G1Y1I9</accession>
<evidence type="ECO:0000313" key="1">
    <source>
        <dbReference type="EMBL" id="KKW00404.1"/>
    </source>
</evidence>
<sequence>MKPDEKNELIGYEVATRVNNTANDYPELIDQIKKGDF</sequence>
<proteinExistence type="predicted"/>
<name>A0A0G1Y1I9_9BACT</name>
<organism evidence="1 2">
    <name type="scientific">Candidatus Amesbacteria bacterium GW2011_GWA1_48_9</name>
    <dbReference type="NCBI Taxonomy" id="1618355"/>
    <lineage>
        <taxon>Bacteria</taxon>
        <taxon>Candidatus Amesiibacteriota</taxon>
    </lineage>
</organism>
<comment type="caution">
    <text evidence="1">The sequence shown here is derived from an EMBL/GenBank/DDBJ whole genome shotgun (WGS) entry which is preliminary data.</text>
</comment>
<gene>
    <name evidence="1" type="ORF">UY33_C0011G0008</name>
</gene>
<reference evidence="1 2" key="1">
    <citation type="journal article" date="2015" name="Nature">
        <title>rRNA introns, odd ribosomes, and small enigmatic genomes across a large radiation of phyla.</title>
        <authorList>
            <person name="Brown C.T."/>
            <person name="Hug L.A."/>
            <person name="Thomas B.C."/>
            <person name="Sharon I."/>
            <person name="Castelle C.J."/>
            <person name="Singh A."/>
            <person name="Wilkins M.J."/>
            <person name="Williams K.H."/>
            <person name="Banfield J.F."/>
        </authorList>
    </citation>
    <scope>NUCLEOTIDE SEQUENCE [LARGE SCALE GENOMIC DNA]</scope>
</reference>
<dbReference type="AlphaFoldDB" id="A0A0G1Y1I9"/>
<dbReference type="Proteomes" id="UP000034637">
    <property type="component" value="Unassembled WGS sequence"/>
</dbReference>